<feature type="binding site" evidence="9">
    <location>
        <position position="203"/>
    </location>
    <ligand>
        <name>substrate</name>
    </ligand>
</feature>
<organism evidence="12 14">
    <name type="scientific">Brevibacillus composti</name>
    <dbReference type="NCBI Taxonomy" id="2796470"/>
    <lineage>
        <taxon>Bacteria</taxon>
        <taxon>Bacillati</taxon>
        <taxon>Bacillota</taxon>
        <taxon>Bacilli</taxon>
        <taxon>Bacillales</taxon>
        <taxon>Paenibacillaceae</taxon>
        <taxon>Brevibacillus</taxon>
    </lineage>
</organism>
<evidence type="ECO:0000256" key="8">
    <source>
        <dbReference type="PIRSR" id="PIRSR500134-1"/>
    </source>
</evidence>
<feature type="active site" description="Nucleophile" evidence="8">
    <location>
        <position position="259"/>
    </location>
</feature>
<evidence type="ECO:0000313" key="14">
    <source>
        <dbReference type="Proteomes" id="UP000595847"/>
    </source>
</evidence>
<dbReference type="GO" id="GO:0051287">
    <property type="term" value="F:NAD binding"/>
    <property type="evidence" value="ECO:0007669"/>
    <property type="project" value="InterPro"/>
</dbReference>
<dbReference type="PANTHER" id="PTHR43750:SF3">
    <property type="entry name" value="UDP-GLUCOSE 6-DEHYDROGENASE TUAD"/>
    <property type="match status" value="1"/>
</dbReference>
<dbReference type="GO" id="GO:0000271">
    <property type="term" value="P:polysaccharide biosynthetic process"/>
    <property type="evidence" value="ECO:0007669"/>
    <property type="project" value="InterPro"/>
</dbReference>
<dbReference type="GO" id="GO:0003979">
    <property type="term" value="F:UDP-glucose 6-dehydrogenase activity"/>
    <property type="evidence" value="ECO:0007669"/>
    <property type="project" value="UniProtKB-EC"/>
</dbReference>
<evidence type="ECO:0000256" key="5">
    <source>
        <dbReference type="ARBA" id="ARBA00023027"/>
    </source>
</evidence>
<dbReference type="Gene3D" id="1.20.5.100">
    <property type="entry name" value="Cytochrome c1, transmembrane anchor, C-terminal"/>
    <property type="match status" value="1"/>
</dbReference>
<dbReference type="InterPro" id="IPR036220">
    <property type="entry name" value="UDP-Glc/GDP-Man_DH_C_sf"/>
</dbReference>
<comment type="similarity">
    <text evidence="2 7">Belongs to the UDP-glucose/GDP-mannose dehydrogenase family.</text>
</comment>
<dbReference type="EC" id="1.1.1.22" evidence="3 7"/>
<dbReference type="SUPFAM" id="SSF52413">
    <property type="entry name" value="UDP-glucose/GDP-mannose dehydrogenase C-terminal domain"/>
    <property type="match status" value="1"/>
</dbReference>
<dbReference type="EMBL" id="CP066308">
    <property type="protein sequence ID" value="QQE76369.1"/>
    <property type="molecule type" value="Genomic_DNA"/>
</dbReference>
<dbReference type="Pfam" id="PF03721">
    <property type="entry name" value="UDPG_MGDP_dh_N"/>
    <property type="match status" value="1"/>
</dbReference>
<dbReference type="InterPro" id="IPR017476">
    <property type="entry name" value="UDP-Glc/GDP-Man"/>
</dbReference>
<dbReference type="EMBL" id="CP073708">
    <property type="protein sequence ID" value="QUO43396.1"/>
    <property type="molecule type" value="Genomic_DNA"/>
</dbReference>
<evidence type="ECO:0000256" key="9">
    <source>
        <dbReference type="PIRSR" id="PIRSR500134-2"/>
    </source>
</evidence>
<reference evidence="12 14" key="1">
    <citation type="submission" date="2020-12" db="EMBL/GenBank/DDBJ databases">
        <title>strain FJAT-54423T represents a novel species of the genus Brevibacillus.</title>
        <authorList>
            <person name="Tang R."/>
        </authorList>
    </citation>
    <scope>NUCLEOTIDE SEQUENCE [LARGE SCALE GENOMIC DNA]</scope>
    <source>
        <strain evidence="12 14">FJAT-54423</strain>
    </source>
</reference>
<dbReference type="SUPFAM" id="SSF48179">
    <property type="entry name" value="6-phosphogluconate dehydrogenase C-terminal domain-like"/>
    <property type="match status" value="1"/>
</dbReference>
<dbReference type="Gene3D" id="3.40.50.720">
    <property type="entry name" value="NAD(P)-binding Rossmann-like Domain"/>
    <property type="match status" value="2"/>
</dbReference>
<dbReference type="PIRSF" id="PIRSF000124">
    <property type="entry name" value="UDPglc_GDPman_dh"/>
    <property type="match status" value="1"/>
</dbReference>
<evidence type="ECO:0000313" key="12">
    <source>
        <dbReference type="EMBL" id="QQE76369.1"/>
    </source>
</evidence>
<feature type="binding site" evidence="9">
    <location>
        <begin position="151"/>
        <end position="154"/>
    </location>
    <ligand>
        <name>substrate</name>
    </ligand>
</feature>
<dbReference type="PIRSF" id="PIRSF500134">
    <property type="entry name" value="UDPglc_DH_bac"/>
    <property type="match status" value="1"/>
</dbReference>
<dbReference type="SMART" id="SM00984">
    <property type="entry name" value="UDPG_MGDP_dh_C"/>
    <property type="match status" value="1"/>
</dbReference>
<evidence type="ECO:0000313" key="15">
    <source>
        <dbReference type="Proteomes" id="UP000677234"/>
    </source>
</evidence>
<feature type="binding site" evidence="10">
    <location>
        <position position="124"/>
    </location>
    <ligand>
        <name>NAD(+)</name>
        <dbReference type="ChEBI" id="CHEBI:57540"/>
    </ligand>
</feature>
<dbReference type="UniPathway" id="UPA00038">
    <property type="reaction ID" value="UER00491"/>
</dbReference>
<dbReference type="InterPro" id="IPR001732">
    <property type="entry name" value="UDP-Glc/GDP-Man_DH_N"/>
</dbReference>
<reference evidence="13" key="2">
    <citation type="submission" date="2021-04" db="EMBL/GenBank/DDBJ databases">
        <title>Brevibacillus composti FJAT-54423, complete genome.</title>
        <authorList>
            <person name="Tang R."/>
        </authorList>
    </citation>
    <scope>NUCLEOTIDE SEQUENCE</scope>
    <source>
        <strain evidence="13">FJAT-54424</strain>
    </source>
</reference>
<dbReference type="KEGG" id="bcop:JD108_11140"/>
<dbReference type="Proteomes" id="UP000677234">
    <property type="component" value="Chromosome"/>
</dbReference>
<dbReference type="Pfam" id="PF00984">
    <property type="entry name" value="UDPG_MGDP_dh"/>
    <property type="match status" value="1"/>
</dbReference>
<keyword evidence="4 7" id="KW-0560">Oxidoreductase</keyword>
<comment type="catalytic activity">
    <reaction evidence="6 7">
        <text>UDP-alpha-D-glucose + 2 NAD(+) + H2O = UDP-alpha-D-glucuronate + 2 NADH + 3 H(+)</text>
        <dbReference type="Rhea" id="RHEA:23596"/>
        <dbReference type="ChEBI" id="CHEBI:15377"/>
        <dbReference type="ChEBI" id="CHEBI:15378"/>
        <dbReference type="ChEBI" id="CHEBI:57540"/>
        <dbReference type="ChEBI" id="CHEBI:57945"/>
        <dbReference type="ChEBI" id="CHEBI:58052"/>
        <dbReference type="ChEBI" id="CHEBI:58885"/>
        <dbReference type="EC" id="1.1.1.22"/>
    </reaction>
</comment>
<dbReference type="InterPro" id="IPR014026">
    <property type="entry name" value="UDP-Glc/GDP-Man_DH_dimer"/>
</dbReference>
<keyword evidence="15" id="KW-1185">Reference proteome</keyword>
<feature type="binding site" evidence="10">
    <location>
        <position position="86"/>
    </location>
    <ligand>
        <name>NAD(+)</name>
        <dbReference type="ChEBI" id="CHEBI:57540"/>
    </ligand>
</feature>
<gene>
    <name evidence="12" type="ORF">JD108_11140</name>
    <name evidence="13" type="ORF">KDJ56_10825</name>
</gene>
<evidence type="ECO:0000259" key="11">
    <source>
        <dbReference type="SMART" id="SM00984"/>
    </source>
</evidence>
<dbReference type="Pfam" id="PF03720">
    <property type="entry name" value="UDPG_MGDP_dh_C"/>
    <property type="match status" value="1"/>
</dbReference>
<dbReference type="GO" id="GO:0006065">
    <property type="term" value="P:UDP-glucuronate biosynthetic process"/>
    <property type="evidence" value="ECO:0007669"/>
    <property type="project" value="UniProtKB-UniPathway"/>
</dbReference>
<evidence type="ECO:0000256" key="6">
    <source>
        <dbReference type="ARBA" id="ARBA00047473"/>
    </source>
</evidence>
<accession>A0A7T5EPF1</accession>
<dbReference type="RefSeq" id="WP_198829870.1">
    <property type="nucleotide sequence ID" value="NZ_CP066308.1"/>
</dbReference>
<dbReference type="PANTHER" id="PTHR43750">
    <property type="entry name" value="UDP-GLUCOSE 6-DEHYDROGENASE TUAD"/>
    <property type="match status" value="1"/>
</dbReference>
<feature type="binding site" evidence="9">
    <location>
        <position position="256"/>
    </location>
    <ligand>
        <name>substrate</name>
    </ligand>
</feature>
<evidence type="ECO:0000256" key="7">
    <source>
        <dbReference type="PIRNR" id="PIRNR000124"/>
    </source>
</evidence>
<evidence type="ECO:0000256" key="4">
    <source>
        <dbReference type="ARBA" id="ARBA00023002"/>
    </source>
</evidence>
<feature type="binding site" evidence="10">
    <location>
        <position position="30"/>
    </location>
    <ligand>
        <name>NAD(+)</name>
        <dbReference type="ChEBI" id="CHEBI:57540"/>
    </ligand>
</feature>
<name>A0A7T5EPF1_9BACL</name>
<evidence type="ECO:0000313" key="13">
    <source>
        <dbReference type="EMBL" id="QUO43396.1"/>
    </source>
</evidence>
<feature type="binding site" evidence="10">
    <location>
        <position position="262"/>
    </location>
    <ligand>
        <name>NAD(+)</name>
        <dbReference type="ChEBI" id="CHEBI:57540"/>
    </ligand>
</feature>
<feature type="domain" description="UDP-glucose/GDP-mannose dehydrogenase C-terminal" evidence="11">
    <location>
        <begin position="312"/>
        <end position="413"/>
    </location>
</feature>
<evidence type="ECO:0000256" key="3">
    <source>
        <dbReference type="ARBA" id="ARBA00012954"/>
    </source>
</evidence>
<dbReference type="SUPFAM" id="SSF51735">
    <property type="entry name" value="NAD(P)-binding Rossmann-fold domains"/>
    <property type="match status" value="1"/>
</dbReference>
<feature type="binding site" evidence="10">
    <location>
        <position position="326"/>
    </location>
    <ligand>
        <name>NAD(+)</name>
        <dbReference type="ChEBI" id="CHEBI:57540"/>
    </ligand>
</feature>
<dbReference type="InterPro" id="IPR036291">
    <property type="entry name" value="NAD(P)-bd_dom_sf"/>
</dbReference>
<evidence type="ECO:0000256" key="1">
    <source>
        <dbReference type="ARBA" id="ARBA00004701"/>
    </source>
</evidence>
<dbReference type="InterPro" id="IPR014027">
    <property type="entry name" value="UDP-Glc/GDP-Man_DH_C"/>
</dbReference>
<dbReference type="InterPro" id="IPR028357">
    <property type="entry name" value="UDPglc_DH_bac"/>
</dbReference>
<comment type="pathway">
    <text evidence="1">Nucleotide-sugar biosynthesis; UDP-alpha-D-glucuronate biosynthesis; UDP-alpha-D-glucuronate from UDP-alpha-D-glucose: step 1/1.</text>
</comment>
<feature type="binding site" evidence="9">
    <location>
        <begin position="248"/>
        <end position="252"/>
    </location>
    <ligand>
        <name>substrate</name>
    </ligand>
</feature>
<dbReference type="InterPro" id="IPR008927">
    <property type="entry name" value="6-PGluconate_DH-like_C_sf"/>
</dbReference>
<proteinExistence type="inferred from homology"/>
<feature type="binding site" evidence="9">
    <location>
        <position position="319"/>
    </location>
    <ligand>
        <name>substrate</name>
    </ligand>
</feature>
<feature type="binding site" evidence="10">
    <location>
        <position position="154"/>
    </location>
    <ligand>
        <name>NAD(+)</name>
        <dbReference type="ChEBI" id="CHEBI:57540"/>
    </ligand>
</feature>
<evidence type="ECO:0000256" key="2">
    <source>
        <dbReference type="ARBA" id="ARBA00006601"/>
    </source>
</evidence>
<dbReference type="NCBIfam" id="TIGR03026">
    <property type="entry name" value="NDP-sugDHase"/>
    <property type="match status" value="1"/>
</dbReference>
<sequence>MNVAVIGTGYVGLTTAVSLALHGHRVIGIDVDEEKVKQLRKKKSPIYEPGLEEALETVVEQGTLSFGSSLADEAAEAEILFICVGTPESEDGTADLRYLFAAVEELRLLQQHDPRKRAVVVKSTVPVGTGDRVADLLREFASVHVVSNPEFLREGRALRDALNPSRIVIGADHAEAFALMDQLYERLSAEWVRTTRANAEMIKYASNAFLATRISFMNELSRLSAALGTDIEVIARGMGLDSRIGPEFLRAGLGYGGSCFPKDTIALLQVAKEQGVSLGILEQVREVNRTQPSWYVQLMRERLQGLVGKRIAVLGLSFKPDTDDIREARSLPVLAELLEAGALVSAYDPVSAEAVARLYPQVRYAQDVYETLTDADAALLVTEWKDCVELQWDRVKEVMASPVLFDGRNAWPTQIVKRHGFTYCGVGKS</sequence>
<dbReference type="Proteomes" id="UP000595847">
    <property type="component" value="Chromosome"/>
</dbReference>
<feature type="binding site" evidence="10">
    <location>
        <position position="35"/>
    </location>
    <ligand>
        <name>NAD(+)</name>
        <dbReference type="ChEBI" id="CHEBI:57540"/>
    </ligand>
</feature>
<protein>
    <recommendedName>
        <fullName evidence="3 7">UDP-glucose 6-dehydrogenase</fullName>
        <ecNumber evidence="3 7">1.1.1.22</ecNumber>
    </recommendedName>
</protein>
<dbReference type="AlphaFoldDB" id="A0A7T5EPF1"/>
<evidence type="ECO:0000256" key="10">
    <source>
        <dbReference type="PIRSR" id="PIRSR500134-3"/>
    </source>
</evidence>
<keyword evidence="5 7" id="KW-0520">NAD</keyword>